<gene>
    <name evidence="2" type="ORF">M0R45_035910</name>
</gene>
<comment type="caution">
    <text evidence="2">The sequence shown here is derived from an EMBL/GenBank/DDBJ whole genome shotgun (WGS) entry which is preliminary data.</text>
</comment>
<organism evidence="2 3">
    <name type="scientific">Rubus argutus</name>
    <name type="common">Southern blackberry</name>
    <dbReference type="NCBI Taxonomy" id="59490"/>
    <lineage>
        <taxon>Eukaryota</taxon>
        <taxon>Viridiplantae</taxon>
        <taxon>Streptophyta</taxon>
        <taxon>Embryophyta</taxon>
        <taxon>Tracheophyta</taxon>
        <taxon>Spermatophyta</taxon>
        <taxon>Magnoliopsida</taxon>
        <taxon>eudicotyledons</taxon>
        <taxon>Gunneridae</taxon>
        <taxon>Pentapetalae</taxon>
        <taxon>rosids</taxon>
        <taxon>fabids</taxon>
        <taxon>Rosales</taxon>
        <taxon>Rosaceae</taxon>
        <taxon>Rosoideae</taxon>
        <taxon>Rosoideae incertae sedis</taxon>
        <taxon>Rubus</taxon>
    </lineage>
</organism>
<name>A0AAW1VYD4_RUBAR</name>
<proteinExistence type="predicted"/>
<feature type="compositionally biased region" description="Pro residues" evidence="1">
    <location>
        <begin position="72"/>
        <end position="82"/>
    </location>
</feature>
<evidence type="ECO:0000256" key="1">
    <source>
        <dbReference type="SAM" id="MobiDB-lite"/>
    </source>
</evidence>
<evidence type="ECO:0000313" key="3">
    <source>
        <dbReference type="Proteomes" id="UP001457282"/>
    </source>
</evidence>
<dbReference type="EMBL" id="JBEDUW010000007">
    <property type="protein sequence ID" value="KAK9912036.1"/>
    <property type="molecule type" value="Genomic_DNA"/>
</dbReference>
<evidence type="ECO:0000313" key="2">
    <source>
        <dbReference type="EMBL" id="KAK9912036.1"/>
    </source>
</evidence>
<dbReference type="Proteomes" id="UP001457282">
    <property type="component" value="Unassembled WGS sequence"/>
</dbReference>
<protein>
    <submittedName>
        <fullName evidence="2">Uncharacterized protein</fullName>
    </submittedName>
</protein>
<dbReference type="AlphaFoldDB" id="A0AAW1VYD4"/>
<sequence>MISPPFPFHLFHTASPVLSCPIRTSHRGISAHHHQLDTSSSPCRVTLPPPSLPSPHLFSSANSIPIAVSPRRSPPPLNQAAS</sequence>
<keyword evidence="3" id="KW-1185">Reference proteome</keyword>
<reference evidence="2 3" key="1">
    <citation type="journal article" date="2023" name="G3 (Bethesda)">
        <title>A chromosome-length genome assembly and annotation of blackberry (Rubus argutus, cv. 'Hillquist').</title>
        <authorList>
            <person name="Bruna T."/>
            <person name="Aryal R."/>
            <person name="Dudchenko O."/>
            <person name="Sargent D.J."/>
            <person name="Mead D."/>
            <person name="Buti M."/>
            <person name="Cavallini A."/>
            <person name="Hytonen T."/>
            <person name="Andres J."/>
            <person name="Pham M."/>
            <person name="Weisz D."/>
            <person name="Mascagni F."/>
            <person name="Usai G."/>
            <person name="Natali L."/>
            <person name="Bassil N."/>
            <person name="Fernandez G.E."/>
            <person name="Lomsadze A."/>
            <person name="Armour M."/>
            <person name="Olukolu B."/>
            <person name="Poorten T."/>
            <person name="Britton C."/>
            <person name="Davik J."/>
            <person name="Ashrafi H."/>
            <person name="Aiden E.L."/>
            <person name="Borodovsky M."/>
            <person name="Worthington M."/>
        </authorList>
    </citation>
    <scope>NUCLEOTIDE SEQUENCE [LARGE SCALE GENOMIC DNA]</scope>
    <source>
        <strain evidence="2">PI 553951</strain>
    </source>
</reference>
<feature type="region of interest" description="Disordered" evidence="1">
    <location>
        <begin position="63"/>
        <end position="82"/>
    </location>
</feature>
<accession>A0AAW1VYD4</accession>